<keyword evidence="13" id="KW-0675">Receptor</keyword>
<keyword evidence="2 11" id="KW-0813">Transport</keyword>
<evidence type="ECO:0000259" key="12">
    <source>
        <dbReference type="Pfam" id="PF00593"/>
    </source>
</evidence>
<evidence type="ECO:0000256" key="11">
    <source>
        <dbReference type="PROSITE-ProRule" id="PRU01360"/>
    </source>
</evidence>
<organism evidence="13 14">
    <name type="scientific">Croceibacterium xixiisoli</name>
    <dbReference type="NCBI Taxonomy" id="1476466"/>
    <lineage>
        <taxon>Bacteria</taxon>
        <taxon>Pseudomonadati</taxon>
        <taxon>Pseudomonadota</taxon>
        <taxon>Alphaproteobacteria</taxon>
        <taxon>Sphingomonadales</taxon>
        <taxon>Erythrobacteraceae</taxon>
        <taxon>Croceibacterium</taxon>
    </lineage>
</organism>
<evidence type="ECO:0000256" key="4">
    <source>
        <dbReference type="ARBA" id="ARBA00022496"/>
    </source>
</evidence>
<dbReference type="AlphaFoldDB" id="A0A6I4TSM7"/>
<dbReference type="Pfam" id="PF00593">
    <property type="entry name" value="TonB_dep_Rec_b-barrel"/>
    <property type="match status" value="1"/>
</dbReference>
<comment type="subcellular location">
    <subcellularLocation>
        <location evidence="1 11">Cell outer membrane</location>
        <topology evidence="1 11">Multi-pass membrane protein</topology>
    </subcellularLocation>
</comment>
<evidence type="ECO:0000256" key="1">
    <source>
        <dbReference type="ARBA" id="ARBA00004571"/>
    </source>
</evidence>
<evidence type="ECO:0000256" key="7">
    <source>
        <dbReference type="ARBA" id="ARBA00023065"/>
    </source>
</evidence>
<dbReference type="Gene3D" id="2.40.170.20">
    <property type="entry name" value="TonB-dependent receptor, beta-barrel domain"/>
    <property type="match status" value="1"/>
</dbReference>
<gene>
    <name evidence="13" type="ORF">GRI97_04940</name>
</gene>
<dbReference type="SUPFAM" id="SSF56935">
    <property type="entry name" value="Porins"/>
    <property type="match status" value="1"/>
</dbReference>
<dbReference type="PROSITE" id="PS52016">
    <property type="entry name" value="TONB_DEPENDENT_REC_3"/>
    <property type="match status" value="1"/>
</dbReference>
<dbReference type="OrthoDB" id="9775095at2"/>
<evidence type="ECO:0000256" key="2">
    <source>
        <dbReference type="ARBA" id="ARBA00022448"/>
    </source>
</evidence>
<dbReference type="PANTHER" id="PTHR32552:SF81">
    <property type="entry name" value="TONB-DEPENDENT OUTER MEMBRANE RECEPTOR"/>
    <property type="match status" value="1"/>
</dbReference>
<evidence type="ECO:0000256" key="3">
    <source>
        <dbReference type="ARBA" id="ARBA00022452"/>
    </source>
</evidence>
<dbReference type="InterPro" id="IPR000531">
    <property type="entry name" value="Beta-barrel_TonB"/>
</dbReference>
<dbReference type="PANTHER" id="PTHR32552">
    <property type="entry name" value="FERRICHROME IRON RECEPTOR-RELATED"/>
    <property type="match status" value="1"/>
</dbReference>
<evidence type="ECO:0000256" key="10">
    <source>
        <dbReference type="ARBA" id="ARBA00023237"/>
    </source>
</evidence>
<keyword evidence="14" id="KW-1185">Reference proteome</keyword>
<proteinExistence type="inferred from homology"/>
<evidence type="ECO:0000256" key="5">
    <source>
        <dbReference type="ARBA" id="ARBA00022692"/>
    </source>
</evidence>
<sequence length="405" mass="45006">MAQAQRCVAWHGFGHDRLALRRGGHDNREVYWNFEARLSSRPGSPPQWVVGLNHYVSDEDQILSTLVGPGGLDDFASAPLQSSRSRDYAAFGQLTVPLGQRLRVTGGLRYERARREKNQVAGALDLGPAGVFTFAAEDLQDDYEELLPRISLDWRPVDNVLLYSSASKGWIPGGFNLGATSSAVTGDFSRYGAETLWSYEVGTKLQLFDKRLLLSGAAFIIEAQDWQEYNVLVNDQGQVLSTNLITSNAAIRSRGFELEATGKVTPQIELHASFGYVDSKYTDYRFSATQDHTGNKVKLVPEYDASLAVSWRPWKGLLLRGEGNAAGKTYLNAENLAVQDPVLLLNAQIAWETDLWTVRFYVDNLTNRRVFTSSAYSNFAMGYDGTYYAGVGQPRVGGLQLSYKW</sequence>
<dbReference type="Proteomes" id="UP000469430">
    <property type="component" value="Unassembled WGS sequence"/>
</dbReference>
<keyword evidence="4" id="KW-0410">Iron transport</keyword>
<evidence type="ECO:0000256" key="6">
    <source>
        <dbReference type="ARBA" id="ARBA00023004"/>
    </source>
</evidence>
<reference evidence="13 14" key="1">
    <citation type="submission" date="2019-12" db="EMBL/GenBank/DDBJ databases">
        <title>Genomic-based taxomic classification of the family Erythrobacteraceae.</title>
        <authorList>
            <person name="Xu L."/>
        </authorList>
    </citation>
    <scope>NUCLEOTIDE SEQUENCE [LARGE SCALE GENOMIC DNA]</scope>
    <source>
        <strain evidence="13 14">S36</strain>
    </source>
</reference>
<name>A0A6I4TSM7_9SPHN</name>
<dbReference type="GO" id="GO:0006826">
    <property type="term" value="P:iron ion transport"/>
    <property type="evidence" value="ECO:0007669"/>
    <property type="project" value="UniProtKB-KW"/>
</dbReference>
<keyword evidence="8" id="KW-0798">TonB box</keyword>
<keyword evidence="10 11" id="KW-0998">Cell outer membrane</keyword>
<dbReference type="EMBL" id="WTYJ01000001">
    <property type="protein sequence ID" value="MXO98329.1"/>
    <property type="molecule type" value="Genomic_DNA"/>
</dbReference>
<keyword evidence="5 11" id="KW-0812">Transmembrane</keyword>
<dbReference type="InterPro" id="IPR036942">
    <property type="entry name" value="Beta-barrel_TonB_sf"/>
</dbReference>
<comment type="similarity">
    <text evidence="11">Belongs to the TonB-dependent receptor family.</text>
</comment>
<keyword evidence="6" id="KW-0408">Iron</keyword>
<evidence type="ECO:0000313" key="14">
    <source>
        <dbReference type="Proteomes" id="UP000469430"/>
    </source>
</evidence>
<dbReference type="GO" id="GO:0009279">
    <property type="term" value="C:cell outer membrane"/>
    <property type="evidence" value="ECO:0007669"/>
    <property type="project" value="UniProtKB-SubCell"/>
</dbReference>
<protein>
    <submittedName>
        <fullName evidence="13">TonB-dependent receptor</fullName>
    </submittedName>
</protein>
<dbReference type="InterPro" id="IPR039426">
    <property type="entry name" value="TonB-dep_rcpt-like"/>
</dbReference>
<keyword evidence="9 11" id="KW-0472">Membrane</keyword>
<accession>A0A6I4TSM7</accession>
<feature type="domain" description="TonB-dependent receptor-like beta-barrel" evidence="12">
    <location>
        <begin position="39"/>
        <end position="365"/>
    </location>
</feature>
<keyword evidence="7" id="KW-0406">Ion transport</keyword>
<comment type="caution">
    <text evidence="13">The sequence shown here is derived from an EMBL/GenBank/DDBJ whole genome shotgun (WGS) entry which is preliminary data.</text>
</comment>
<evidence type="ECO:0000313" key="13">
    <source>
        <dbReference type="EMBL" id="MXO98329.1"/>
    </source>
</evidence>
<keyword evidence="3 11" id="KW-1134">Transmembrane beta strand</keyword>
<evidence type="ECO:0000256" key="9">
    <source>
        <dbReference type="ARBA" id="ARBA00023136"/>
    </source>
</evidence>
<evidence type="ECO:0000256" key="8">
    <source>
        <dbReference type="ARBA" id="ARBA00023077"/>
    </source>
</evidence>